<gene>
    <name evidence="2" type="ORF">LCGC14_1682660</name>
</gene>
<evidence type="ECO:0008006" key="3">
    <source>
        <dbReference type="Google" id="ProtNLM"/>
    </source>
</evidence>
<keyword evidence="1" id="KW-1133">Transmembrane helix</keyword>
<accession>A0A0F9KN59</accession>
<dbReference type="AlphaFoldDB" id="A0A0F9KN59"/>
<feature type="transmembrane region" description="Helical" evidence="1">
    <location>
        <begin position="20"/>
        <end position="42"/>
    </location>
</feature>
<name>A0A0F9KN59_9ZZZZ</name>
<sequence length="62" mass="7058">MSKTVNEYSTSTFGITLNVFTQIGLVLLVAAVVIWVVFFATYPPIHDFFHELRHSLYVIACH</sequence>
<comment type="caution">
    <text evidence="2">The sequence shown here is derived from an EMBL/GenBank/DDBJ whole genome shotgun (WGS) entry which is preliminary data.</text>
</comment>
<evidence type="ECO:0000313" key="2">
    <source>
        <dbReference type="EMBL" id="KKM16755.1"/>
    </source>
</evidence>
<keyword evidence="1" id="KW-0812">Transmembrane</keyword>
<protein>
    <recommendedName>
        <fullName evidence="3">Cobalt transporter subunit (CbtB)</fullName>
    </recommendedName>
</protein>
<dbReference type="EMBL" id="LAZR01014605">
    <property type="protein sequence ID" value="KKM16755.1"/>
    <property type="molecule type" value="Genomic_DNA"/>
</dbReference>
<reference evidence="2" key="1">
    <citation type="journal article" date="2015" name="Nature">
        <title>Complex archaea that bridge the gap between prokaryotes and eukaryotes.</title>
        <authorList>
            <person name="Spang A."/>
            <person name="Saw J.H."/>
            <person name="Jorgensen S.L."/>
            <person name="Zaremba-Niedzwiedzka K."/>
            <person name="Martijn J."/>
            <person name="Lind A.E."/>
            <person name="van Eijk R."/>
            <person name="Schleper C."/>
            <person name="Guy L."/>
            <person name="Ettema T.J."/>
        </authorList>
    </citation>
    <scope>NUCLEOTIDE SEQUENCE</scope>
</reference>
<proteinExistence type="predicted"/>
<organism evidence="2">
    <name type="scientific">marine sediment metagenome</name>
    <dbReference type="NCBI Taxonomy" id="412755"/>
    <lineage>
        <taxon>unclassified sequences</taxon>
        <taxon>metagenomes</taxon>
        <taxon>ecological metagenomes</taxon>
    </lineage>
</organism>
<evidence type="ECO:0000256" key="1">
    <source>
        <dbReference type="SAM" id="Phobius"/>
    </source>
</evidence>
<keyword evidence="1" id="KW-0472">Membrane</keyword>